<evidence type="ECO:0000313" key="4">
    <source>
        <dbReference type="EMBL" id="ABF89014.1"/>
    </source>
</evidence>
<evidence type="ECO:0000259" key="3">
    <source>
        <dbReference type="Pfam" id="PF07693"/>
    </source>
</evidence>
<keyword evidence="2" id="KW-0812">Transmembrane</keyword>
<dbReference type="InterPro" id="IPR011646">
    <property type="entry name" value="KAP_P-loop"/>
</dbReference>
<dbReference type="InterPro" id="IPR027417">
    <property type="entry name" value="P-loop_NTPase"/>
</dbReference>
<name>Q1D8B8_MYXXD</name>
<evidence type="ECO:0000256" key="2">
    <source>
        <dbReference type="SAM" id="Phobius"/>
    </source>
</evidence>
<dbReference type="Proteomes" id="UP000002402">
    <property type="component" value="Chromosome"/>
</dbReference>
<organism evidence="4 5">
    <name type="scientific">Myxococcus xanthus (strain DK1622)</name>
    <dbReference type="NCBI Taxonomy" id="246197"/>
    <lineage>
        <taxon>Bacteria</taxon>
        <taxon>Pseudomonadati</taxon>
        <taxon>Myxococcota</taxon>
        <taxon>Myxococcia</taxon>
        <taxon>Myxococcales</taxon>
        <taxon>Cystobacterineae</taxon>
        <taxon>Myxococcaceae</taxon>
        <taxon>Myxococcus</taxon>
    </lineage>
</organism>
<feature type="domain" description="KAP NTPase" evidence="3">
    <location>
        <begin position="215"/>
        <end position="357"/>
    </location>
</feature>
<feature type="compositionally biased region" description="Polar residues" evidence="1">
    <location>
        <begin position="158"/>
        <end position="167"/>
    </location>
</feature>
<dbReference type="HOGENOM" id="CLU_321022_0_0_7"/>
<dbReference type="Gene3D" id="3.40.50.300">
    <property type="entry name" value="P-loop containing nucleotide triphosphate hydrolases"/>
    <property type="match status" value="1"/>
</dbReference>
<reference evidence="4 5" key="1">
    <citation type="journal article" date="2006" name="Proc. Natl. Acad. Sci. U.S.A.">
        <title>Evolution of sensory complexity recorded in a myxobacterial genome.</title>
        <authorList>
            <person name="Goldman B.S."/>
            <person name="Nierman W.C."/>
            <person name="Kaiser D."/>
            <person name="Slater S.C."/>
            <person name="Durkin A.S."/>
            <person name="Eisen J.A."/>
            <person name="Ronning C.M."/>
            <person name="Barbazuk W.B."/>
            <person name="Blanchard M."/>
            <person name="Field C."/>
            <person name="Halling C."/>
            <person name="Hinkle G."/>
            <person name="Iartchuk O."/>
            <person name="Kim H.S."/>
            <person name="Mackenzie C."/>
            <person name="Madupu R."/>
            <person name="Miller N."/>
            <person name="Shvartsbeyn A."/>
            <person name="Sullivan S.A."/>
            <person name="Vaudin M."/>
            <person name="Wiegand R."/>
            <person name="Kaplan H.B."/>
        </authorList>
    </citation>
    <scope>NUCLEOTIDE SEQUENCE [LARGE SCALE GENOMIC DNA]</scope>
    <source>
        <strain evidence="5">DK1622</strain>
    </source>
</reference>
<dbReference type="Pfam" id="PF07693">
    <property type="entry name" value="KAP_NTPase"/>
    <property type="match status" value="1"/>
</dbReference>
<keyword evidence="2" id="KW-0472">Membrane</keyword>
<dbReference type="eggNOG" id="COG4928">
    <property type="taxonomic scope" value="Bacteria"/>
</dbReference>
<feature type="transmembrane region" description="Helical" evidence="2">
    <location>
        <begin position="12"/>
        <end position="33"/>
    </location>
</feature>
<dbReference type="SUPFAM" id="SSF52540">
    <property type="entry name" value="P-loop containing nucleoside triphosphate hydrolases"/>
    <property type="match status" value="1"/>
</dbReference>
<feature type="transmembrane region" description="Helical" evidence="2">
    <location>
        <begin position="45"/>
        <end position="61"/>
    </location>
</feature>
<evidence type="ECO:0000313" key="5">
    <source>
        <dbReference type="Proteomes" id="UP000002402"/>
    </source>
</evidence>
<sequence length="903" mass="101204">MIIRTSATTKRWIDIVLLSIAGAAGATFLLHSFPAHPELSHLSKWAFPPGAILLTILLSTSNKGRLSAWSGFRHFPSHPPTWLAALLGFALLSTYITLIPPEAAPVSCKGIDFPLLREMASQGKFGILLALTAGAFTTLIGRKASIYWATRTTHRAQSEPQVLNTGNPPRDTTDRTTTQALPPNAIAFDYNDLLPWIENDQPISHPRLDAFGHARIAKRITERLFSPSAKRPTLALIGTLGSGKTSVFNLVTHELHALRLLDTKISVARLSLWPFDTVEAAIRAILEKINKTLSQHINTTPMSGLSDEYINAIEAAGGSWGRLLKGTRDPSAILEDYNQAASAINLTIVVWIEDLERFAGTSTLNDETETDRLKPIRSLLHLLSEFQSLQIVLASSSLNTRFDIEKIARYVEAIPSIPPSKTANILNRFRQKCQSSAQNIIDPARPEARAHLNLPDSESERDLRFSLFSTDNLMFALATLCNNPRRLKFTLRSCHDIWERLRGEIDFDDVLAISAIRTAEPKIFSLINDHIDELRSQRQRDSNNKSLFAQKLEKILEERELHKRSSIITILNFTFPNWSSNNNFIDSSDKPQGLSRRDHRDYWNRYLSLAPLSADEQDQPILRAIKAWDNHTSDDLISILTHTNSRHTVEEFISCLISPNQLTRLLSEVIRLESKLPATTWTASQPESMVSVWRAMHKQAPPGDELTATIRQLVIQIAPSNLPLTHALIHFFAQHDSGVPSLLSDTAISEINQQFHSILSTKFPPTNAQALTQAINGGNEHTLFLCSWGLDRVRSGQLQGTPFDGWHTFSNTILTATETEPEILIPQILPFITTHSREMVREANTPRWRGVIRFNQEAAESLFDIKRLYKIITQHQSSIRADHESRPALEIVLEAAHLHIGPK</sequence>
<dbReference type="EnsemblBacteria" id="ABF89014">
    <property type="protein sequence ID" value="ABF89014"/>
    <property type="gene ID" value="MXAN_2894"/>
</dbReference>
<dbReference type="OrthoDB" id="9795864at2"/>
<protein>
    <recommendedName>
        <fullName evidence="3">KAP NTPase domain-containing protein</fullName>
    </recommendedName>
</protein>
<feature type="transmembrane region" description="Helical" evidence="2">
    <location>
        <begin position="82"/>
        <end position="99"/>
    </location>
</feature>
<dbReference type="AlphaFoldDB" id="Q1D8B8"/>
<feature type="region of interest" description="Disordered" evidence="1">
    <location>
        <begin position="157"/>
        <end position="178"/>
    </location>
</feature>
<proteinExistence type="predicted"/>
<keyword evidence="5" id="KW-1185">Reference proteome</keyword>
<dbReference type="KEGG" id="mxa:MXAN_2894"/>
<gene>
    <name evidence="4" type="ordered locus">MXAN_2894</name>
</gene>
<accession>Q1D8B8</accession>
<dbReference type="EMBL" id="CP000113">
    <property type="protein sequence ID" value="ABF89014.1"/>
    <property type="molecule type" value="Genomic_DNA"/>
</dbReference>
<evidence type="ECO:0000256" key="1">
    <source>
        <dbReference type="SAM" id="MobiDB-lite"/>
    </source>
</evidence>
<dbReference type="STRING" id="246197.MXAN_2894"/>
<keyword evidence="2" id="KW-1133">Transmembrane helix</keyword>